<dbReference type="AlphaFoldDB" id="A0AAI8VE20"/>
<accession>A0AAI8VE20</accession>
<keyword evidence="5 8" id="KW-1133">Transmembrane helix</keyword>
<evidence type="ECO:0000256" key="1">
    <source>
        <dbReference type="ARBA" id="ARBA00004141"/>
    </source>
</evidence>
<dbReference type="InterPro" id="IPR022764">
    <property type="entry name" value="Peptidase_S54_rhomboid_dom"/>
</dbReference>
<evidence type="ECO:0000256" key="7">
    <source>
        <dbReference type="SAM" id="MobiDB-lite"/>
    </source>
</evidence>
<feature type="region of interest" description="Disordered" evidence="7">
    <location>
        <begin position="323"/>
        <end position="371"/>
    </location>
</feature>
<feature type="transmembrane region" description="Helical" evidence="8">
    <location>
        <begin position="281"/>
        <end position="299"/>
    </location>
</feature>
<dbReference type="Pfam" id="PF01694">
    <property type="entry name" value="Rhomboid"/>
    <property type="match status" value="1"/>
</dbReference>
<feature type="compositionally biased region" description="Polar residues" evidence="7">
    <location>
        <begin position="331"/>
        <end position="359"/>
    </location>
</feature>
<keyword evidence="3 8" id="KW-0812">Transmembrane</keyword>
<keyword evidence="11" id="KW-1185">Reference proteome</keyword>
<name>A0AAI8VE20_9PEZI</name>
<comment type="subcellular location">
    <subcellularLocation>
        <location evidence="1">Membrane</location>
        <topology evidence="1">Multi-pass membrane protein</topology>
    </subcellularLocation>
</comment>
<dbReference type="Gene3D" id="1.20.1540.10">
    <property type="entry name" value="Rhomboid-like"/>
    <property type="match status" value="1"/>
</dbReference>
<sequence>MAGRVNGYGFVAFRGSQAATLRQFSRPGHLLNALSPTYRHRSATVARSRYKTTWTHLDEYRLHDRPYEELSLHDNKRLRKRVVRTFFGICLAVYSFGVYSLSFPMIDSNRVGKEEGGEEGEGEWWDRLYERMRYVRVLKRHFAFCIDNLLAGRLHVLLTSAVTHSSFENLASGMIGFMVTARYAINAGYRAPTIMAISVGSEIAGNAGYALRSYSNERMDRGTVGSSGLIAGMATAAMCTNPRARVLKIIPVWLPVGLILIGDFVGLAGERTDPTNPKGRVSHSAHVGGAVFGAAYYFAMRRGPNRAIDWATTFVSKVLRAGRGKRGSPSVGKQSQQVHKPNIQPLSSNKPSKAKQWSSVAPVAGNVQRRI</sequence>
<dbReference type="InterPro" id="IPR050925">
    <property type="entry name" value="Rhomboid_protease_S54"/>
</dbReference>
<dbReference type="GO" id="GO:0016020">
    <property type="term" value="C:membrane"/>
    <property type="evidence" value="ECO:0007669"/>
    <property type="project" value="UniProtKB-SubCell"/>
</dbReference>
<evidence type="ECO:0000256" key="5">
    <source>
        <dbReference type="ARBA" id="ARBA00022989"/>
    </source>
</evidence>
<evidence type="ECO:0000256" key="4">
    <source>
        <dbReference type="ARBA" id="ARBA00022801"/>
    </source>
</evidence>
<evidence type="ECO:0000256" key="2">
    <source>
        <dbReference type="ARBA" id="ARBA00009045"/>
    </source>
</evidence>
<dbReference type="Proteomes" id="UP001295740">
    <property type="component" value="Unassembled WGS sequence"/>
</dbReference>
<dbReference type="PANTHER" id="PTHR43731:SF14">
    <property type="entry name" value="PRESENILIN-ASSOCIATED RHOMBOID-LIKE PROTEIN, MITOCHONDRIAL"/>
    <property type="match status" value="1"/>
</dbReference>
<keyword evidence="6 8" id="KW-0472">Membrane</keyword>
<dbReference type="InterPro" id="IPR035952">
    <property type="entry name" value="Rhomboid-like_sf"/>
</dbReference>
<feature type="transmembrane region" description="Helical" evidence="8">
    <location>
        <begin position="252"/>
        <end position="269"/>
    </location>
</feature>
<reference evidence="10" key="1">
    <citation type="submission" date="2023-10" db="EMBL/GenBank/DDBJ databases">
        <authorList>
            <person name="Hackl T."/>
        </authorList>
    </citation>
    <scope>NUCLEOTIDE SEQUENCE</scope>
</reference>
<dbReference type="SUPFAM" id="SSF144091">
    <property type="entry name" value="Rhomboid-like"/>
    <property type="match status" value="1"/>
</dbReference>
<evidence type="ECO:0000259" key="9">
    <source>
        <dbReference type="Pfam" id="PF01694"/>
    </source>
</evidence>
<evidence type="ECO:0000256" key="6">
    <source>
        <dbReference type="ARBA" id="ARBA00023136"/>
    </source>
</evidence>
<evidence type="ECO:0000313" key="10">
    <source>
        <dbReference type="EMBL" id="CAJ2503196.1"/>
    </source>
</evidence>
<proteinExistence type="inferred from homology"/>
<dbReference type="EMBL" id="CAUWAG010000004">
    <property type="protein sequence ID" value="CAJ2503196.1"/>
    <property type="molecule type" value="Genomic_DNA"/>
</dbReference>
<evidence type="ECO:0000313" key="11">
    <source>
        <dbReference type="Proteomes" id="UP001295740"/>
    </source>
</evidence>
<comment type="caution">
    <text evidence="10">The sequence shown here is derived from an EMBL/GenBank/DDBJ whole genome shotgun (WGS) entry which is preliminary data.</text>
</comment>
<evidence type="ECO:0000256" key="3">
    <source>
        <dbReference type="ARBA" id="ARBA00022692"/>
    </source>
</evidence>
<dbReference type="GO" id="GO:0004252">
    <property type="term" value="F:serine-type endopeptidase activity"/>
    <property type="evidence" value="ECO:0007669"/>
    <property type="project" value="InterPro"/>
</dbReference>
<evidence type="ECO:0000256" key="8">
    <source>
        <dbReference type="SAM" id="Phobius"/>
    </source>
</evidence>
<feature type="transmembrane region" description="Helical" evidence="8">
    <location>
        <begin position="86"/>
        <end position="106"/>
    </location>
</feature>
<feature type="domain" description="Peptidase S54 rhomboid" evidence="9">
    <location>
        <begin position="153"/>
        <end position="301"/>
    </location>
</feature>
<gene>
    <name evidence="10" type="ORF">KHLLAP_LOCUS3664</name>
</gene>
<comment type="similarity">
    <text evidence="2">Belongs to the peptidase S54 family.</text>
</comment>
<protein>
    <submittedName>
        <fullName evidence="10">Uu.00g105900.m01.CDS01</fullName>
    </submittedName>
</protein>
<dbReference type="PANTHER" id="PTHR43731">
    <property type="entry name" value="RHOMBOID PROTEASE"/>
    <property type="match status" value="1"/>
</dbReference>
<organism evidence="10 11">
    <name type="scientific">Anthostomella pinea</name>
    <dbReference type="NCBI Taxonomy" id="933095"/>
    <lineage>
        <taxon>Eukaryota</taxon>
        <taxon>Fungi</taxon>
        <taxon>Dikarya</taxon>
        <taxon>Ascomycota</taxon>
        <taxon>Pezizomycotina</taxon>
        <taxon>Sordariomycetes</taxon>
        <taxon>Xylariomycetidae</taxon>
        <taxon>Xylariales</taxon>
        <taxon>Xylariaceae</taxon>
        <taxon>Anthostomella</taxon>
    </lineage>
</organism>
<keyword evidence="4" id="KW-0378">Hydrolase</keyword>